<keyword evidence="2" id="KW-0732">Signal</keyword>
<feature type="signal peptide" evidence="2">
    <location>
        <begin position="1"/>
        <end position="26"/>
    </location>
</feature>
<dbReference type="SUPFAM" id="SSF51126">
    <property type="entry name" value="Pectin lyase-like"/>
    <property type="match status" value="1"/>
</dbReference>
<dbReference type="EMBL" id="JAAKGT010000008">
    <property type="protein sequence ID" value="NGM51117.1"/>
    <property type="molecule type" value="Genomic_DNA"/>
</dbReference>
<proteinExistence type="predicted"/>
<dbReference type="AlphaFoldDB" id="A0A6G4R078"/>
<gene>
    <name evidence="3" type="ORF">G5B46_16020</name>
</gene>
<evidence type="ECO:0008006" key="4">
    <source>
        <dbReference type="Google" id="ProtNLM"/>
    </source>
</evidence>
<evidence type="ECO:0000256" key="2">
    <source>
        <dbReference type="SAM" id="SignalP"/>
    </source>
</evidence>
<evidence type="ECO:0000313" key="3">
    <source>
        <dbReference type="EMBL" id="NGM51117.1"/>
    </source>
</evidence>
<accession>A0A6G4R078</accession>
<dbReference type="InterPro" id="IPR011050">
    <property type="entry name" value="Pectin_lyase_fold/virulence"/>
</dbReference>
<sequence>MKRLAPFAAALVVLGLAGAAPQVAVASPDAKVDQQIRPCFGLLLEPNLSKGCGVRRPVKRKPPRRPYYPGGGYAPYRTVVDCDVAYPGEVNEVLSRLYDGDTLTLVSRNGGACLESLSVTRSVVITARDYSPSRTRPILIAPADQPCIRIAPGVAFVVLQNLGLEASRGGSASCIVGRATELALKGVVVRYDGEASAIDVADSRVEMIETAFVGRTRAPVVKLSGSLQAQDIDVAATAIGMAVETGRDSRLRDIRVVRLGDWSGSSRTRNSAGFVLTGVNRDQLVQIDGLSTDGFSRGIYISGGETTLQRPVVRDSDWAVVLEGADLRVLDGRLEAADVGIYAASGVVYASDNAIAGVMRAGLFADSGAQIRARDNRVFAHPGGCEALVTGYFDGALTCRPWFEAPELFRTPRDRARVDYDSYWPAGAVAVLSGPPSGALAGGPADPYEASAAAGGPVGPSTGTPTRPQGGPR</sequence>
<feature type="chain" id="PRO_5026023002" description="Right-handed parallel beta-helix repeat-containing protein" evidence="2">
    <location>
        <begin position="27"/>
        <end position="473"/>
    </location>
</feature>
<dbReference type="RefSeq" id="WP_165260288.1">
    <property type="nucleotide sequence ID" value="NZ_JAAKGT010000008.1"/>
</dbReference>
<protein>
    <recommendedName>
        <fullName evidence="4">Right-handed parallel beta-helix repeat-containing protein</fullName>
    </recommendedName>
</protein>
<feature type="region of interest" description="Disordered" evidence="1">
    <location>
        <begin position="435"/>
        <end position="473"/>
    </location>
</feature>
<reference evidence="3" key="1">
    <citation type="submission" date="2020-02" db="EMBL/GenBank/DDBJ databases">
        <authorList>
            <person name="Gao J."/>
            <person name="Sun J."/>
        </authorList>
    </citation>
    <scope>NUCLEOTIDE SEQUENCE</scope>
    <source>
        <strain evidence="3">602-2</strain>
    </source>
</reference>
<organism evidence="3">
    <name type="scientific">Caulobacter sp. 602-2</name>
    <dbReference type="NCBI Taxonomy" id="2710887"/>
    <lineage>
        <taxon>Bacteria</taxon>
        <taxon>Pseudomonadati</taxon>
        <taxon>Pseudomonadota</taxon>
        <taxon>Alphaproteobacteria</taxon>
        <taxon>Caulobacterales</taxon>
        <taxon>Caulobacteraceae</taxon>
        <taxon>Caulobacter</taxon>
    </lineage>
</organism>
<evidence type="ECO:0000256" key="1">
    <source>
        <dbReference type="SAM" id="MobiDB-lite"/>
    </source>
</evidence>
<comment type="caution">
    <text evidence="3">The sequence shown here is derived from an EMBL/GenBank/DDBJ whole genome shotgun (WGS) entry which is preliminary data.</text>
</comment>
<name>A0A6G4R078_9CAUL</name>